<dbReference type="GO" id="GO:0016651">
    <property type="term" value="F:oxidoreductase activity, acting on NAD(P)H"/>
    <property type="evidence" value="ECO:0007669"/>
    <property type="project" value="InterPro"/>
</dbReference>
<name>A0A6A6D4P6_ZASCE</name>
<dbReference type="Gene3D" id="3.40.50.720">
    <property type="entry name" value="NAD(P)-binding Rossmann-like Domain"/>
    <property type="match status" value="1"/>
</dbReference>
<dbReference type="PANTHER" id="PTHR45348:SF2">
    <property type="entry name" value="ZINC-TYPE ALCOHOL DEHYDROGENASE-LIKE PROTEIN C2E1P3.01"/>
    <property type="match status" value="1"/>
</dbReference>
<dbReference type="InterPro" id="IPR036291">
    <property type="entry name" value="NAD(P)-bd_dom_sf"/>
</dbReference>
<keyword evidence="6" id="KW-1185">Reference proteome</keyword>
<evidence type="ECO:0000313" key="6">
    <source>
        <dbReference type="Proteomes" id="UP000799537"/>
    </source>
</evidence>
<dbReference type="InterPro" id="IPR011032">
    <property type="entry name" value="GroES-like_sf"/>
</dbReference>
<dbReference type="RefSeq" id="XP_033673505.1">
    <property type="nucleotide sequence ID" value="XM_033811168.1"/>
</dbReference>
<evidence type="ECO:0000256" key="2">
    <source>
        <dbReference type="ARBA" id="ARBA00011245"/>
    </source>
</evidence>
<dbReference type="InterPro" id="IPR020843">
    <property type="entry name" value="ER"/>
</dbReference>
<dbReference type="CDD" id="cd08249">
    <property type="entry name" value="enoyl_reductase_like"/>
    <property type="match status" value="1"/>
</dbReference>
<sequence>MFEPSNSAAFLVAANQRPLAVKPALYPTARPYDVIVRNKAVAINPVERAKQEMGDMMFPWLKYPIILGNDVAGEVVEVGSCVDRFKPGDRVVGHAMGMSKESNNPAEGAFQNFTVLFEHMTSPIPDSVTFEQAAVMPLAVSTAACGFYQDDQLKLELPTTDTTPGSRGEILIVWGGATSVGCNAIQLGVASGYTVFTTCSPRNSDLMYKLGASEVFDYNDPNIKHTLLKAINDRPIAGGLSLGRGGAETMMDVFPKCKGNKFIACGNYPEPHPAPKNMVMLRIICKFLSWQISMWWKGMTRGIGWKFIFADTLTNNGVGKAVYTDYLPKALADKSYVPAPEPIVFGHGLDVIQEAFDYQARGVSAKKVVVTL</sequence>
<dbReference type="Gene3D" id="3.90.180.10">
    <property type="entry name" value="Medium-chain alcohol dehydrogenases, catalytic domain"/>
    <property type="match status" value="1"/>
</dbReference>
<evidence type="ECO:0000259" key="4">
    <source>
        <dbReference type="SMART" id="SM00829"/>
    </source>
</evidence>
<dbReference type="InterPro" id="IPR013154">
    <property type="entry name" value="ADH-like_N"/>
</dbReference>
<comment type="subunit">
    <text evidence="2">Monomer.</text>
</comment>
<organism evidence="5 6">
    <name type="scientific">Zasmidium cellare ATCC 36951</name>
    <dbReference type="NCBI Taxonomy" id="1080233"/>
    <lineage>
        <taxon>Eukaryota</taxon>
        <taxon>Fungi</taxon>
        <taxon>Dikarya</taxon>
        <taxon>Ascomycota</taxon>
        <taxon>Pezizomycotina</taxon>
        <taxon>Dothideomycetes</taxon>
        <taxon>Dothideomycetidae</taxon>
        <taxon>Mycosphaerellales</taxon>
        <taxon>Mycosphaerellaceae</taxon>
        <taxon>Zasmidium</taxon>
    </lineage>
</organism>
<keyword evidence="3" id="KW-0560">Oxidoreductase</keyword>
<reference evidence="5" key="1">
    <citation type="journal article" date="2020" name="Stud. Mycol.">
        <title>101 Dothideomycetes genomes: a test case for predicting lifestyles and emergence of pathogens.</title>
        <authorList>
            <person name="Haridas S."/>
            <person name="Albert R."/>
            <person name="Binder M."/>
            <person name="Bloem J."/>
            <person name="Labutti K."/>
            <person name="Salamov A."/>
            <person name="Andreopoulos B."/>
            <person name="Baker S."/>
            <person name="Barry K."/>
            <person name="Bills G."/>
            <person name="Bluhm B."/>
            <person name="Cannon C."/>
            <person name="Castanera R."/>
            <person name="Culley D."/>
            <person name="Daum C."/>
            <person name="Ezra D."/>
            <person name="Gonzalez J."/>
            <person name="Henrissat B."/>
            <person name="Kuo A."/>
            <person name="Liang C."/>
            <person name="Lipzen A."/>
            <person name="Lutzoni F."/>
            <person name="Magnuson J."/>
            <person name="Mondo S."/>
            <person name="Nolan M."/>
            <person name="Ohm R."/>
            <person name="Pangilinan J."/>
            <person name="Park H.-J."/>
            <person name="Ramirez L."/>
            <person name="Alfaro M."/>
            <person name="Sun H."/>
            <person name="Tritt A."/>
            <person name="Yoshinaga Y."/>
            <person name="Zwiers L.-H."/>
            <person name="Turgeon B."/>
            <person name="Goodwin S."/>
            <person name="Spatafora J."/>
            <person name="Crous P."/>
            <person name="Grigoriev I."/>
        </authorList>
    </citation>
    <scope>NUCLEOTIDE SEQUENCE</scope>
    <source>
        <strain evidence="5">ATCC 36951</strain>
    </source>
</reference>
<dbReference type="EMBL" id="ML993580">
    <property type="protein sequence ID" value="KAF2172616.1"/>
    <property type="molecule type" value="Genomic_DNA"/>
</dbReference>
<dbReference type="SMART" id="SM00829">
    <property type="entry name" value="PKS_ER"/>
    <property type="match status" value="1"/>
</dbReference>
<dbReference type="Pfam" id="PF08240">
    <property type="entry name" value="ADH_N"/>
    <property type="match status" value="1"/>
</dbReference>
<dbReference type="OrthoDB" id="10257049at2759"/>
<proteinExistence type="inferred from homology"/>
<evidence type="ECO:0000256" key="3">
    <source>
        <dbReference type="ARBA" id="ARBA00023002"/>
    </source>
</evidence>
<dbReference type="SUPFAM" id="SSF50129">
    <property type="entry name" value="GroES-like"/>
    <property type="match status" value="1"/>
</dbReference>
<protein>
    <recommendedName>
        <fullName evidence="4">Enoyl reductase (ER) domain-containing protein</fullName>
    </recommendedName>
</protein>
<comment type="similarity">
    <text evidence="1">Belongs to the zinc-containing alcohol dehydrogenase family.</text>
</comment>
<evidence type="ECO:0000256" key="1">
    <source>
        <dbReference type="ARBA" id="ARBA00008072"/>
    </source>
</evidence>
<dbReference type="SUPFAM" id="SSF51735">
    <property type="entry name" value="NAD(P)-binding Rossmann-fold domains"/>
    <property type="match status" value="1"/>
</dbReference>
<feature type="domain" description="Enoyl reductase (ER)" evidence="4">
    <location>
        <begin position="14"/>
        <end position="370"/>
    </location>
</feature>
<dbReference type="InterPro" id="IPR047122">
    <property type="entry name" value="Trans-enoyl_RdTase-like"/>
</dbReference>
<gene>
    <name evidence="5" type="ORF">M409DRAFT_49171</name>
</gene>
<dbReference type="GeneID" id="54564440"/>
<evidence type="ECO:0000313" key="5">
    <source>
        <dbReference type="EMBL" id="KAF2172616.1"/>
    </source>
</evidence>
<accession>A0A6A6D4P6</accession>
<dbReference type="AlphaFoldDB" id="A0A6A6D4P6"/>
<dbReference type="PANTHER" id="PTHR45348">
    <property type="entry name" value="HYPOTHETICAL OXIDOREDUCTASE (EUROFUNG)"/>
    <property type="match status" value="1"/>
</dbReference>
<dbReference type="Proteomes" id="UP000799537">
    <property type="component" value="Unassembled WGS sequence"/>
</dbReference>